<dbReference type="Pfam" id="PF18962">
    <property type="entry name" value="Por_Secre_tail"/>
    <property type="match status" value="1"/>
</dbReference>
<reference evidence="4" key="1">
    <citation type="submission" date="2016-12" db="EMBL/GenBank/DDBJ databases">
        <authorList>
            <person name="Varghese N."/>
            <person name="Submissions S."/>
        </authorList>
    </citation>
    <scope>NUCLEOTIDE SEQUENCE [LARGE SCALE GENOMIC DNA]</scope>
    <source>
        <strain evidence="4">DSM 18830</strain>
    </source>
</reference>
<dbReference type="PANTHER" id="PTHR42754:SF1">
    <property type="entry name" value="LIPOPROTEIN"/>
    <property type="match status" value="1"/>
</dbReference>
<keyword evidence="4" id="KW-1185">Reference proteome</keyword>
<gene>
    <name evidence="3" type="ORF">SAMN05443547_1628</name>
</gene>
<name>A0A1M7ZWM4_9FLAO</name>
<evidence type="ECO:0000256" key="1">
    <source>
        <dbReference type="ARBA" id="ARBA00022729"/>
    </source>
</evidence>
<evidence type="ECO:0000313" key="4">
    <source>
        <dbReference type="Proteomes" id="UP000184611"/>
    </source>
</evidence>
<dbReference type="PANTHER" id="PTHR42754">
    <property type="entry name" value="ENDOGLUCANASE"/>
    <property type="match status" value="1"/>
</dbReference>
<organism evidence="3 4">
    <name type="scientific">Flavobacterium cucumis</name>
    <dbReference type="NCBI Taxonomy" id="416016"/>
    <lineage>
        <taxon>Bacteria</taxon>
        <taxon>Pseudomonadati</taxon>
        <taxon>Bacteroidota</taxon>
        <taxon>Flavobacteriia</taxon>
        <taxon>Flavobacteriales</taxon>
        <taxon>Flavobacteriaceae</taxon>
        <taxon>Flavobacterium</taxon>
    </lineage>
</organism>
<dbReference type="InterPro" id="IPR011047">
    <property type="entry name" value="Quinoprotein_ADH-like_sf"/>
</dbReference>
<sequence length="552" mass="60439">MTHNYSLTTTVVKAMALLFFPSLLFGQDILWERSYGGKHAEYLYDAIPTPDYGFILAGSSISDKNGNKTDINKGDLDYWIWKMDERGTPEWQKSYGGSQMDILHSVTITADGGFILAGESYSNKGFDKKEDSKGLSDFWVIKLDAKGNEMWQRTIGGTGQEKLLRIAQTKEGGYILGGSSSSSKSQADAKGIVDPFGKSEDAWGSLDYWVIKLNKDGEKQWDKTLGGKYYDELKSIEQTTDGGYILGGYSNSPVSGDKTESNSGLGDYWVVQLNPDGEVLWQRTLGGDKDDNLAVLTQTKDHGFILGGSSNSGATDSKTKSSRNGTDFWVVKLDNIGNVLWQETYDYGKFDALTSIVENPDGSYLIGGYAQSEKGAGDAPKVLGKAIAKPSKNQEGISDYLALKINAKGEEVWTQTVGSNGDEVLKKLFETRDGGYILAGTSSGTISRDKNSMKGGSDFWIVKLKDKEKKEKERQLIEAFPNPAVSYSNIVVGYEYKEGFVTVFDINGRLIQTIQIAGERTVPVGLSGLSQGVYIIEVKTDVSKDSVKVIKK</sequence>
<dbReference type="STRING" id="416016.SAMN05443547_1628"/>
<dbReference type="NCBIfam" id="TIGR04183">
    <property type="entry name" value="Por_Secre_tail"/>
    <property type="match status" value="1"/>
</dbReference>
<protein>
    <submittedName>
        <fullName evidence="3">Por secretion system C-terminal sorting domain-containing protein</fullName>
    </submittedName>
</protein>
<dbReference type="RefSeq" id="WP_084530250.1">
    <property type="nucleotide sequence ID" value="NZ_CBCSEA010000016.1"/>
</dbReference>
<dbReference type="AlphaFoldDB" id="A0A1M7ZWM4"/>
<evidence type="ECO:0000259" key="2">
    <source>
        <dbReference type="Pfam" id="PF18962"/>
    </source>
</evidence>
<evidence type="ECO:0000313" key="3">
    <source>
        <dbReference type="EMBL" id="SHO73272.1"/>
    </source>
</evidence>
<accession>A0A1M7ZWM4</accession>
<keyword evidence="1" id="KW-0732">Signal</keyword>
<feature type="domain" description="Secretion system C-terminal sorting" evidence="2">
    <location>
        <begin position="480"/>
        <end position="550"/>
    </location>
</feature>
<dbReference type="Proteomes" id="UP000184611">
    <property type="component" value="Unassembled WGS sequence"/>
</dbReference>
<dbReference type="InterPro" id="IPR026444">
    <property type="entry name" value="Secre_tail"/>
</dbReference>
<proteinExistence type="predicted"/>
<dbReference type="SUPFAM" id="SSF50998">
    <property type="entry name" value="Quinoprotein alcohol dehydrogenase-like"/>
    <property type="match status" value="1"/>
</dbReference>
<dbReference type="EMBL" id="FRYK01000002">
    <property type="protein sequence ID" value="SHO73272.1"/>
    <property type="molecule type" value="Genomic_DNA"/>
</dbReference>